<accession>A0A8S5TTA2</accession>
<proteinExistence type="predicted"/>
<protein>
    <submittedName>
        <fullName evidence="1">Uncharacterized protein</fullName>
    </submittedName>
</protein>
<dbReference type="EMBL" id="BK015926">
    <property type="protein sequence ID" value="DAF85416.1"/>
    <property type="molecule type" value="Genomic_DNA"/>
</dbReference>
<sequence length="91" mass="10254">MTSENKTNYALIFTILVTLAGWSVTFGVCQQKIETNGRDIQRIEKQHESDVAKLRTRQDSTDSLLQSINTQLVELNTKMSLLLNGKLDGIK</sequence>
<reference evidence="1" key="1">
    <citation type="journal article" date="2021" name="Proc. Natl. Acad. Sci. U.S.A.">
        <title>A Catalog of Tens of Thousands of Viruses from Human Metagenomes Reveals Hidden Associations with Chronic Diseases.</title>
        <authorList>
            <person name="Tisza M.J."/>
            <person name="Buck C.B."/>
        </authorList>
    </citation>
    <scope>NUCLEOTIDE SEQUENCE</scope>
    <source>
        <strain evidence="1">Ctzm5103</strain>
    </source>
</reference>
<organism evidence="1">
    <name type="scientific">Siphoviridae sp. ctzm5103</name>
    <dbReference type="NCBI Taxonomy" id="2825750"/>
    <lineage>
        <taxon>Viruses</taxon>
        <taxon>Duplodnaviria</taxon>
        <taxon>Heunggongvirae</taxon>
        <taxon>Uroviricota</taxon>
        <taxon>Caudoviricetes</taxon>
    </lineage>
</organism>
<evidence type="ECO:0000313" key="1">
    <source>
        <dbReference type="EMBL" id="DAF85416.1"/>
    </source>
</evidence>
<name>A0A8S5TTA2_9CAUD</name>